<dbReference type="RefSeq" id="WP_095044608.1">
    <property type="nucleotide sequence ID" value="NZ_LN890655.1"/>
</dbReference>
<proteinExistence type="predicted"/>
<evidence type="ECO:0000313" key="2">
    <source>
        <dbReference type="Proteomes" id="UP000215027"/>
    </source>
</evidence>
<accession>A0A160T8T4</accession>
<dbReference type="Proteomes" id="UP000215027">
    <property type="component" value="Chromosome I"/>
</dbReference>
<dbReference type="AlphaFoldDB" id="A0A160T8T4"/>
<name>A0A160T8T4_9CHLR</name>
<dbReference type="EMBL" id="LN890655">
    <property type="protein sequence ID" value="CUS05390.2"/>
    <property type="molecule type" value="Genomic_DNA"/>
</dbReference>
<gene>
    <name evidence="1" type="ORF">CFX0092_A3512</name>
</gene>
<evidence type="ECO:0000313" key="1">
    <source>
        <dbReference type="EMBL" id="CUS05390.2"/>
    </source>
</evidence>
<dbReference type="KEGG" id="pbf:CFX0092_A3512"/>
<organism evidence="1 2">
    <name type="scientific">Candidatus Promineifilum breve</name>
    <dbReference type="NCBI Taxonomy" id="1806508"/>
    <lineage>
        <taxon>Bacteria</taxon>
        <taxon>Bacillati</taxon>
        <taxon>Chloroflexota</taxon>
        <taxon>Ardenticatenia</taxon>
        <taxon>Candidatus Promineifilales</taxon>
        <taxon>Candidatus Promineifilaceae</taxon>
        <taxon>Candidatus Promineifilum</taxon>
    </lineage>
</organism>
<keyword evidence="2" id="KW-1185">Reference proteome</keyword>
<protein>
    <submittedName>
        <fullName evidence="1">Uncharacterized protein</fullName>
    </submittedName>
</protein>
<sequence length="115" mass="12981">MDSPGVGWIEEVERAGPIAHTQELITSNFSFYDLVSDLEEVFIEATRAAESMALWTGEHLAGLASPVETDEDVLIDLMLQRAPLSVESIRLKVEFVEPRFQWSNEVEIDPFDELD</sequence>
<reference evidence="1" key="1">
    <citation type="submission" date="2016-01" db="EMBL/GenBank/DDBJ databases">
        <authorList>
            <person name="Mcilroy J.S."/>
            <person name="Karst M S."/>
            <person name="Albertsen M."/>
        </authorList>
    </citation>
    <scope>NUCLEOTIDE SEQUENCE</scope>
    <source>
        <strain evidence="1">Cfx-K</strain>
    </source>
</reference>